<dbReference type="EMBL" id="QKYT01001468">
    <property type="protein sequence ID" value="RIA79201.1"/>
    <property type="molecule type" value="Genomic_DNA"/>
</dbReference>
<accession>A0A397S903</accession>
<dbReference type="Pfam" id="PF13649">
    <property type="entry name" value="Methyltransf_25"/>
    <property type="match status" value="1"/>
</dbReference>
<keyword evidence="2" id="KW-0808">Transferase</keyword>
<name>A0A397S903_9GLOM</name>
<dbReference type="GO" id="GO:0032259">
    <property type="term" value="P:methylation"/>
    <property type="evidence" value="ECO:0007669"/>
    <property type="project" value="UniProtKB-KW"/>
</dbReference>
<evidence type="ECO:0000313" key="2">
    <source>
        <dbReference type="EMBL" id="RIA79201.1"/>
    </source>
</evidence>
<dbReference type="OrthoDB" id="2013972at2759"/>
<comment type="caution">
    <text evidence="2">The sequence shown here is derived from an EMBL/GenBank/DDBJ whole genome shotgun (WGS) entry which is preliminary data.</text>
</comment>
<dbReference type="Gene3D" id="3.40.50.150">
    <property type="entry name" value="Vaccinia Virus protein VP39"/>
    <property type="match status" value="1"/>
</dbReference>
<gene>
    <name evidence="2" type="ORF">C1645_794751</name>
</gene>
<dbReference type="InterPro" id="IPR029063">
    <property type="entry name" value="SAM-dependent_MTases_sf"/>
</dbReference>
<evidence type="ECO:0000259" key="1">
    <source>
        <dbReference type="Pfam" id="PF13649"/>
    </source>
</evidence>
<proteinExistence type="predicted"/>
<dbReference type="Proteomes" id="UP000265703">
    <property type="component" value="Unassembled WGS sequence"/>
</dbReference>
<dbReference type="PANTHER" id="PTHR43591">
    <property type="entry name" value="METHYLTRANSFERASE"/>
    <property type="match status" value="1"/>
</dbReference>
<dbReference type="SUPFAM" id="SSF53335">
    <property type="entry name" value="S-adenosyl-L-methionine-dependent methyltransferases"/>
    <property type="match status" value="1"/>
</dbReference>
<feature type="domain" description="Methyltransferase" evidence="1">
    <location>
        <begin position="112"/>
        <end position="198"/>
    </location>
</feature>
<sequence>MGTTNSTTKKRSSKKLNCSLHINDHYNNNSNSKRRFSSESTSSSYSTYSFEQLIKTCGNRQYFNGENVRDIFPIDQDELKRLELTHIWNKELWESEPFLLPVDEVFSRNAKVLDIGCGNGIWSLDMARKYPNCHFTGFDILANFPLDVKESNVDFTLGNILEGLPYDNNTFDLVFMRNMKGCLTQKDYNICLQEIIRVSCRWILVLDSDIILIDGGPLANQLREEVLDELMKKYDINMMPSSIIRKCLEDNNQLSDIYFEDKQCPIGNWGGRLGTIYWQILKWATKNLYHSVSSLYSEEEYNLKVDEAFDELNQYNSYDMVFRICAKKNAEKRKSFTVKKISRKF</sequence>
<evidence type="ECO:0000313" key="3">
    <source>
        <dbReference type="Proteomes" id="UP000265703"/>
    </source>
</evidence>
<organism evidence="2 3">
    <name type="scientific">Glomus cerebriforme</name>
    <dbReference type="NCBI Taxonomy" id="658196"/>
    <lineage>
        <taxon>Eukaryota</taxon>
        <taxon>Fungi</taxon>
        <taxon>Fungi incertae sedis</taxon>
        <taxon>Mucoromycota</taxon>
        <taxon>Glomeromycotina</taxon>
        <taxon>Glomeromycetes</taxon>
        <taxon>Glomerales</taxon>
        <taxon>Glomeraceae</taxon>
        <taxon>Glomus</taxon>
    </lineage>
</organism>
<reference evidence="2 3" key="1">
    <citation type="submission" date="2018-06" db="EMBL/GenBank/DDBJ databases">
        <title>Comparative genomics reveals the genomic features of Rhizophagus irregularis, R. cerebriforme, R. diaphanum and Gigaspora rosea, and their symbiotic lifestyle signature.</title>
        <authorList>
            <person name="Morin E."/>
            <person name="San Clemente H."/>
            <person name="Chen E.C.H."/>
            <person name="De La Providencia I."/>
            <person name="Hainaut M."/>
            <person name="Kuo A."/>
            <person name="Kohler A."/>
            <person name="Murat C."/>
            <person name="Tang N."/>
            <person name="Roy S."/>
            <person name="Loubradou J."/>
            <person name="Henrissat B."/>
            <person name="Grigoriev I.V."/>
            <person name="Corradi N."/>
            <person name="Roux C."/>
            <person name="Martin F.M."/>
        </authorList>
    </citation>
    <scope>NUCLEOTIDE SEQUENCE [LARGE SCALE GENOMIC DNA]</scope>
    <source>
        <strain evidence="2 3">DAOM 227022</strain>
    </source>
</reference>
<dbReference type="CDD" id="cd02440">
    <property type="entry name" value="AdoMet_MTases"/>
    <property type="match status" value="1"/>
</dbReference>
<dbReference type="AlphaFoldDB" id="A0A397S903"/>
<protein>
    <submittedName>
        <fullName evidence="2">S-adenosyl-L-methionine-dependent methyltransferase</fullName>
    </submittedName>
</protein>
<keyword evidence="2" id="KW-0489">Methyltransferase</keyword>
<dbReference type="InterPro" id="IPR041698">
    <property type="entry name" value="Methyltransf_25"/>
</dbReference>
<keyword evidence="3" id="KW-1185">Reference proteome</keyword>
<dbReference type="GO" id="GO:0008168">
    <property type="term" value="F:methyltransferase activity"/>
    <property type="evidence" value="ECO:0007669"/>
    <property type="project" value="UniProtKB-KW"/>
</dbReference>
<dbReference type="STRING" id="658196.A0A397S903"/>